<dbReference type="EMBL" id="PSZO01000088">
    <property type="protein sequence ID" value="TCG10273.1"/>
    <property type="molecule type" value="Genomic_DNA"/>
</dbReference>
<feature type="non-terminal residue" evidence="1">
    <location>
        <position position="1"/>
    </location>
</feature>
<dbReference type="RefSeq" id="WP_168388380.1">
    <property type="nucleotide sequence ID" value="NZ_PSZO01000088.1"/>
</dbReference>
<gene>
    <name evidence="1" type="ORF">C4B24_04945</name>
</gene>
<protein>
    <submittedName>
        <fullName evidence="1">Uncharacterized protein</fullName>
    </submittedName>
</protein>
<dbReference type="AlphaFoldDB" id="A0A4R0XI61"/>
<dbReference type="Proteomes" id="UP000294192">
    <property type="component" value="Unassembled WGS sequence"/>
</dbReference>
<reference evidence="1 2" key="1">
    <citation type="submission" date="2018-02" db="EMBL/GenBank/DDBJ databases">
        <title>Mycoplasma marinum and Mycoplasma todarodis sp. nov., moderately halophilic and psychrotolerant mycoplasmas isolated from cephalopods.</title>
        <authorList>
            <person name="Viver T."/>
        </authorList>
    </citation>
    <scope>NUCLEOTIDE SEQUENCE [LARGE SCALE GENOMIC DNA]</scope>
    <source>
        <strain evidence="1 2">PE</strain>
    </source>
</reference>
<evidence type="ECO:0000313" key="1">
    <source>
        <dbReference type="EMBL" id="TCG10273.1"/>
    </source>
</evidence>
<name>A0A4R0XI61_9MOLU</name>
<feature type="non-terminal residue" evidence="1">
    <location>
        <position position="337"/>
    </location>
</feature>
<comment type="caution">
    <text evidence="1">The sequence shown here is derived from an EMBL/GenBank/DDBJ whole genome shotgun (WGS) entry which is preliminary data.</text>
</comment>
<keyword evidence="2" id="KW-1185">Reference proteome</keyword>
<proteinExistence type="predicted"/>
<evidence type="ECO:0000313" key="2">
    <source>
        <dbReference type="Proteomes" id="UP000294192"/>
    </source>
</evidence>
<organism evidence="1 2">
    <name type="scientific">Mycoplasma marinum</name>
    <dbReference type="NCBI Taxonomy" id="1937190"/>
    <lineage>
        <taxon>Bacteria</taxon>
        <taxon>Bacillati</taxon>
        <taxon>Mycoplasmatota</taxon>
        <taxon>Mollicutes</taxon>
        <taxon>Mycoplasmataceae</taxon>
        <taxon>Mycoplasma</taxon>
    </lineage>
</organism>
<sequence length="337" mass="39931">GLNKSIDQEIFSSIVEDFKEEKITVQEFSQIIDFINKEYPDNIKEKLLVIISSVIDSTYPEESIVKLINSINSQIKNIEWTWASNNIINSLIEKNEPKHLLGEIQKFDLINLSASNNLVINLFERLNLTGKELIFEKVQEELYGKLDKKRTNLYIFGNKQRIWDKLVKHNNAAINNSYYEPVNFSAEILERDLLFARKVKSRKNVIKLNRWIFESKEMLNNLYLSDDEVISMQANQFSNYYIKFKEHLNEWEDFKEDIYDGIHQNVAKNAENLKLCKNTFKKIIELSQGNAKYHKKIDQFLKEKIDINKIIEYILNNRWIPYSKKAEINKIQMKSFN</sequence>
<accession>A0A4R0XI61</accession>